<dbReference type="EMBL" id="CAJVPT010002700">
    <property type="protein sequence ID" value="CAG8485769.1"/>
    <property type="molecule type" value="Genomic_DNA"/>
</dbReference>
<protein>
    <submittedName>
        <fullName evidence="1">16510_t:CDS:1</fullName>
    </submittedName>
</protein>
<name>A0ACA9KPI5_9GLOM</name>
<evidence type="ECO:0000313" key="2">
    <source>
        <dbReference type="Proteomes" id="UP000789525"/>
    </source>
</evidence>
<evidence type="ECO:0000313" key="1">
    <source>
        <dbReference type="EMBL" id="CAG8485769.1"/>
    </source>
</evidence>
<accession>A0ACA9KPI5</accession>
<dbReference type="Proteomes" id="UP000789525">
    <property type="component" value="Unassembled WGS sequence"/>
</dbReference>
<reference evidence="1" key="1">
    <citation type="submission" date="2021-06" db="EMBL/GenBank/DDBJ databases">
        <authorList>
            <person name="Kallberg Y."/>
            <person name="Tangrot J."/>
            <person name="Rosling A."/>
        </authorList>
    </citation>
    <scope>NUCLEOTIDE SEQUENCE</scope>
    <source>
        <strain evidence="1">CL356</strain>
    </source>
</reference>
<proteinExistence type="predicted"/>
<gene>
    <name evidence="1" type="ORF">ACOLOM_LOCUS2175</name>
</gene>
<comment type="caution">
    <text evidence="1">The sequence shown here is derived from an EMBL/GenBank/DDBJ whole genome shotgun (WGS) entry which is preliminary data.</text>
</comment>
<keyword evidence="2" id="KW-1185">Reference proteome</keyword>
<sequence length="279" mass="31268">MLLQLGRDLQNIHDANLVHRDLHSGNVLVDSITCIADLGQSRNVETLQASTEVNGVMPYVAPEVLREQPYTKAADIYSFGIIMWEFTSFQLPFPECPHDIDLVLSICGGLRPRPIEGTPSCYVELMQQCWDSDPTKRPTAGYIVNALQNWFQGSDEDIVNQFKAADEIDSVRERSQPVHQLAFYTSRRLPTIPIVDTLSHASSRAYDMYQMLRPVYCRAIANNHTKLGVNSNTMGVNIHKFLAPYSLLAVASQHKFVSAPEIMSVSMPRETSKEPSSVL</sequence>
<organism evidence="1 2">
    <name type="scientific">Acaulospora colombiana</name>
    <dbReference type="NCBI Taxonomy" id="27376"/>
    <lineage>
        <taxon>Eukaryota</taxon>
        <taxon>Fungi</taxon>
        <taxon>Fungi incertae sedis</taxon>
        <taxon>Mucoromycota</taxon>
        <taxon>Glomeromycotina</taxon>
        <taxon>Glomeromycetes</taxon>
        <taxon>Diversisporales</taxon>
        <taxon>Acaulosporaceae</taxon>
        <taxon>Acaulospora</taxon>
    </lineage>
</organism>